<feature type="domain" description="Dihydroneopterin aldolase/epimerase" evidence="9">
    <location>
        <begin position="4"/>
        <end position="114"/>
    </location>
</feature>
<protein>
    <recommendedName>
        <fullName evidence="8">7,8-dihydroneopterin aldolase</fullName>
        <ecNumber evidence="8">4.1.2.25</ecNumber>
    </recommendedName>
</protein>
<comment type="similarity">
    <text evidence="4 8">Belongs to the DHNA family.</text>
</comment>
<evidence type="ECO:0000256" key="4">
    <source>
        <dbReference type="ARBA" id="ARBA00005708"/>
    </source>
</evidence>
<dbReference type="SMART" id="SM00905">
    <property type="entry name" value="FolB"/>
    <property type="match status" value="1"/>
</dbReference>
<evidence type="ECO:0000256" key="2">
    <source>
        <dbReference type="ARBA" id="ARBA00001353"/>
    </source>
</evidence>
<evidence type="ECO:0000313" key="10">
    <source>
        <dbReference type="EMBL" id="OOG23032.1"/>
    </source>
</evidence>
<dbReference type="Pfam" id="PF02152">
    <property type="entry name" value="FolB"/>
    <property type="match status" value="1"/>
</dbReference>
<dbReference type="Proteomes" id="UP000189462">
    <property type="component" value="Unassembled WGS sequence"/>
</dbReference>
<comment type="catalytic activity">
    <reaction evidence="2 8">
        <text>7,8-dihydroneopterin = 6-hydroxymethyl-7,8-dihydropterin + glycolaldehyde</text>
        <dbReference type="Rhea" id="RHEA:10540"/>
        <dbReference type="ChEBI" id="CHEBI:17001"/>
        <dbReference type="ChEBI" id="CHEBI:17071"/>
        <dbReference type="ChEBI" id="CHEBI:44841"/>
        <dbReference type="EC" id="4.1.2.25"/>
    </reaction>
</comment>
<evidence type="ECO:0000256" key="8">
    <source>
        <dbReference type="RuleBase" id="RU362079"/>
    </source>
</evidence>
<reference evidence="10 11" key="1">
    <citation type="submission" date="2017-02" db="EMBL/GenBank/DDBJ databases">
        <title>Genomic diversity within the haloalkaliphilic genus Thioalkalivibrio.</title>
        <authorList>
            <person name="Ahn A.-C."/>
            <person name="Meier-Kolthoff J."/>
            <person name="Overmars L."/>
            <person name="Richter M."/>
            <person name="Woyke T."/>
            <person name="Sorokin D.Y."/>
            <person name="Muyzer G."/>
        </authorList>
    </citation>
    <scope>NUCLEOTIDE SEQUENCE [LARGE SCALE GENOMIC DNA]</scope>
    <source>
        <strain evidence="10 11">ALJD</strain>
    </source>
</reference>
<evidence type="ECO:0000256" key="6">
    <source>
        <dbReference type="ARBA" id="ARBA00023235"/>
    </source>
</evidence>
<dbReference type="PANTHER" id="PTHR42844">
    <property type="entry name" value="DIHYDRONEOPTERIN ALDOLASE 1-RELATED"/>
    <property type="match status" value="1"/>
</dbReference>
<dbReference type="InterPro" id="IPR043133">
    <property type="entry name" value="GTP-CH-I_C/QueF"/>
</dbReference>
<keyword evidence="7 8" id="KW-0456">Lyase</keyword>
<dbReference type="EMBL" id="MVBK01000079">
    <property type="protein sequence ID" value="OOG23032.1"/>
    <property type="molecule type" value="Genomic_DNA"/>
</dbReference>
<dbReference type="GO" id="GO:0016853">
    <property type="term" value="F:isomerase activity"/>
    <property type="evidence" value="ECO:0007669"/>
    <property type="project" value="UniProtKB-KW"/>
</dbReference>
<dbReference type="SUPFAM" id="SSF55620">
    <property type="entry name" value="Tetrahydrobiopterin biosynthesis enzymes-like"/>
    <property type="match status" value="1"/>
</dbReference>
<evidence type="ECO:0000256" key="5">
    <source>
        <dbReference type="ARBA" id="ARBA00022909"/>
    </source>
</evidence>
<sequence>MDIVYIRDLRIETTIGIYEWERQIRQVVRLDLEMGTDIRAGAVSDRIEDVLNYKAVAKRIIQLVENNELTLVEALAERIAATVMEEFHVPWLRLTLGKPGAVRGSREVGVTIERGERG</sequence>
<organism evidence="10 11">
    <name type="scientific">Thioalkalivibrio denitrificans</name>
    <dbReference type="NCBI Taxonomy" id="108003"/>
    <lineage>
        <taxon>Bacteria</taxon>
        <taxon>Pseudomonadati</taxon>
        <taxon>Pseudomonadota</taxon>
        <taxon>Gammaproteobacteria</taxon>
        <taxon>Chromatiales</taxon>
        <taxon>Ectothiorhodospiraceae</taxon>
        <taxon>Thioalkalivibrio</taxon>
    </lineage>
</organism>
<dbReference type="RefSeq" id="WP_077279512.1">
    <property type="nucleotide sequence ID" value="NZ_MVBK01000079.1"/>
</dbReference>
<dbReference type="AlphaFoldDB" id="A0A1V3NDU4"/>
<dbReference type="Gene3D" id="3.30.1130.10">
    <property type="match status" value="1"/>
</dbReference>
<dbReference type="EC" id="4.1.2.25" evidence="8"/>
<dbReference type="PANTHER" id="PTHR42844:SF1">
    <property type="entry name" value="DIHYDRONEOPTERIN ALDOLASE 1-RELATED"/>
    <property type="match status" value="1"/>
</dbReference>
<dbReference type="InterPro" id="IPR006157">
    <property type="entry name" value="FolB_dom"/>
</dbReference>
<dbReference type="OrthoDB" id="9810587at2"/>
<dbReference type="InterPro" id="IPR006156">
    <property type="entry name" value="Dihydroneopterin_aldolase"/>
</dbReference>
<keyword evidence="11" id="KW-1185">Reference proteome</keyword>
<name>A0A1V3NDU4_9GAMM</name>
<dbReference type="UniPathway" id="UPA00077">
    <property type="reaction ID" value="UER00154"/>
</dbReference>
<dbReference type="STRING" id="108003.B1C78_12605"/>
<dbReference type="CDD" id="cd00534">
    <property type="entry name" value="DHNA_DHNTPE"/>
    <property type="match status" value="1"/>
</dbReference>
<evidence type="ECO:0000256" key="3">
    <source>
        <dbReference type="ARBA" id="ARBA00005013"/>
    </source>
</evidence>
<dbReference type="FunFam" id="3.30.1130.10:FF:000002">
    <property type="entry name" value="7,8-dihydroneopterin aldolase"/>
    <property type="match status" value="1"/>
</dbReference>
<gene>
    <name evidence="10" type="ORF">B1C78_12605</name>
</gene>
<comment type="function">
    <text evidence="8">Catalyzes the conversion of 7,8-dihydroneopterin to 6-hydroxymethyl-7,8-dihydropterin.</text>
</comment>
<proteinExistence type="inferred from homology"/>
<evidence type="ECO:0000313" key="11">
    <source>
        <dbReference type="Proteomes" id="UP000189462"/>
    </source>
</evidence>
<comment type="caution">
    <text evidence="10">The sequence shown here is derived from an EMBL/GenBank/DDBJ whole genome shotgun (WGS) entry which is preliminary data.</text>
</comment>
<dbReference type="GO" id="GO:0046654">
    <property type="term" value="P:tetrahydrofolate biosynthetic process"/>
    <property type="evidence" value="ECO:0007669"/>
    <property type="project" value="UniProtKB-UniRule"/>
</dbReference>
<accession>A0A1V3NDU4</accession>
<evidence type="ECO:0000256" key="1">
    <source>
        <dbReference type="ARBA" id="ARBA00000693"/>
    </source>
</evidence>
<evidence type="ECO:0000259" key="9">
    <source>
        <dbReference type="SMART" id="SM00905"/>
    </source>
</evidence>
<evidence type="ECO:0000256" key="7">
    <source>
        <dbReference type="ARBA" id="ARBA00023239"/>
    </source>
</evidence>
<dbReference type="NCBIfam" id="TIGR00525">
    <property type="entry name" value="folB"/>
    <property type="match status" value="1"/>
</dbReference>
<comment type="catalytic activity">
    <reaction evidence="1">
        <text>7,8-dihydroneopterin = 7,8-dihydromonapterin</text>
        <dbReference type="Rhea" id="RHEA:45328"/>
        <dbReference type="ChEBI" id="CHEBI:17001"/>
        <dbReference type="ChEBI" id="CHEBI:71175"/>
        <dbReference type="EC" id="5.1.99.8"/>
    </reaction>
</comment>
<keyword evidence="6" id="KW-0413">Isomerase</keyword>
<keyword evidence="5 8" id="KW-0289">Folate biosynthesis</keyword>
<comment type="pathway">
    <text evidence="3 8">Cofactor biosynthesis; tetrahydrofolate biosynthesis; 2-amino-4-hydroxy-6-hydroxymethyl-7,8-dihydropteridine diphosphate from 7,8-dihydroneopterin triphosphate: step 3/4.</text>
</comment>
<dbReference type="NCBIfam" id="TIGR00526">
    <property type="entry name" value="folB_dom"/>
    <property type="match status" value="1"/>
</dbReference>
<dbReference type="GO" id="GO:0005737">
    <property type="term" value="C:cytoplasm"/>
    <property type="evidence" value="ECO:0007669"/>
    <property type="project" value="TreeGrafter"/>
</dbReference>
<dbReference type="GO" id="GO:0004150">
    <property type="term" value="F:dihydroneopterin aldolase activity"/>
    <property type="evidence" value="ECO:0007669"/>
    <property type="project" value="UniProtKB-UniRule"/>
</dbReference>
<dbReference type="GO" id="GO:0046656">
    <property type="term" value="P:folic acid biosynthetic process"/>
    <property type="evidence" value="ECO:0007669"/>
    <property type="project" value="UniProtKB-UniRule"/>
</dbReference>